<dbReference type="RefSeq" id="WP_146840761.1">
    <property type="nucleotide sequence ID" value="NZ_BJVQ01000107.1"/>
</dbReference>
<feature type="region of interest" description="Disordered" evidence="1">
    <location>
        <begin position="1"/>
        <end position="21"/>
    </location>
</feature>
<sequence length="265" mass="28762">MAAFDGTKHPRGGPGNPGQFRRVERGEADLTLTADQAAPIADVLDSAARLQEIVPDAVMVGGSAAAVHVGHRQSFDHDHVLTDLAERFDAVLEALEREPEWVTNRVVPGKIILGELGGIETGIRQLRRSRPLETEVAHLPGGDQVIVPTLPETLRVKGYLIVKRNQVRDYLDVAAIADAVGPQTAARVLARIDDYYEDLAHDEGPVATQLAVQLAEPQPKDRATIGQLPRYKGLARRWHEWSATCTILAAVADEMVAAHPDAEGR</sequence>
<dbReference type="EMBL" id="BJVQ01000107">
    <property type="protein sequence ID" value="GEL48768.1"/>
    <property type="molecule type" value="Genomic_DNA"/>
</dbReference>
<proteinExistence type="predicted"/>
<evidence type="ECO:0000313" key="4">
    <source>
        <dbReference type="Proteomes" id="UP000321723"/>
    </source>
</evidence>
<dbReference type="EMBL" id="JACHDN010000001">
    <property type="protein sequence ID" value="MBB5474653.1"/>
    <property type="molecule type" value="Genomic_DNA"/>
</dbReference>
<dbReference type="Proteomes" id="UP000321723">
    <property type="component" value="Unassembled WGS sequence"/>
</dbReference>
<gene>
    <name evidence="2" type="ORF">CHO01_38840</name>
    <name evidence="3" type="ORF">HNR08_003389</name>
</gene>
<evidence type="ECO:0000256" key="1">
    <source>
        <dbReference type="SAM" id="MobiDB-lite"/>
    </source>
</evidence>
<dbReference type="AlphaFoldDB" id="A0A511FLQ3"/>
<name>A0A511FLQ3_9CELL</name>
<organism evidence="2 4">
    <name type="scientific">Cellulomonas hominis</name>
    <dbReference type="NCBI Taxonomy" id="156981"/>
    <lineage>
        <taxon>Bacteria</taxon>
        <taxon>Bacillati</taxon>
        <taxon>Actinomycetota</taxon>
        <taxon>Actinomycetes</taxon>
        <taxon>Micrococcales</taxon>
        <taxon>Cellulomonadaceae</taxon>
        <taxon>Cellulomonas</taxon>
    </lineage>
</organism>
<keyword evidence="4" id="KW-1185">Reference proteome</keyword>
<comment type="caution">
    <text evidence="2">The sequence shown here is derived from an EMBL/GenBank/DDBJ whole genome shotgun (WGS) entry which is preliminary data.</text>
</comment>
<reference evidence="2 4" key="1">
    <citation type="submission" date="2019-07" db="EMBL/GenBank/DDBJ databases">
        <title>Whole genome shotgun sequence of Cellulomonas hominis NBRC 16055.</title>
        <authorList>
            <person name="Hosoyama A."/>
            <person name="Uohara A."/>
            <person name="Ohji S."/>
            <person name="Ichikawa N."/>
        </authorList>
    </citation>
    <scope>NUCLEOTIDE SEQUENCE [LARGE SCALE GENOMIC DNA]</scope>
    <source>
        <strain evidence="2 4">NBRC 16055</strain>
    </source>
</reference>
<evidence type="ECO:0000313" key="5">
    <source>
        <dbReference type="Proteomes" id="UP000564629"/>
    </source>
</evidence>
<dbReference type="Proteomes" id="UP000564629">
    <property type="component" value="Unassembled WGS sequence"/>
</dbReference>
<protein>
    <submittedName>
        <fullName evidence="2">Uncharacterized protein</fullName>
    </submittedName>
</protein>
<evidence type="ECO:0000313" key="3">
    <source>
        <dbReference type="EMBL" id="MBB5474653.1"/>
    </source>
</evidence>
<dbReference type="OrthoDB" id="7051771at2"/>
<reference evidence="3 5" key="2">
    <citation type="submission" date="2020-08" db="EMBL/GenBank/DDBJ databases">
        <title>Sequencing the genomes of 1000 actinobacteria strains.</title>
        <authorList>
            <person name="Klenk H.-P."/>
        </authorList>
    </citation>
    <scope>NUCLEOTIDE SEQUENCE [LARGE SCALE GENOMIC DNA]</scope>
    <source>
        <strain evidence="3 5">DSM 9581</strain>
    </source>
</reference>
<accession>A0A511FLQ3</accession>
<evidence type="ECO:0000313" key="2">
    <source>
        <dbReference type="EMBL" id="GEL48768.1"/>
    </source>
</evidence>